<dbReference type="AlphaFoldDB" id="A0AAP0CX74"/>
<feature type="domain" description="J" evidence="3">
    <location>
        <begin position="421"/>
        <end position="484"/>
    </location>
</feature>
<dbReference type="InterPro" id="IPR001623">
    <property type="entry name" value="DnaJ_domain"/>
</dbReference>
<keyword evidence="1" id="KW-0175">Coiled coil</keyword>
<sequence>MKTLSRCRSNIEADNVDLIDVDTYDFNNVIVIDIPESLTKKQGGSKGGKGPSRTYIYIDDDETPCKHHADADLDDGRNFENGASSSRRCGPEITSPVKLSKGKRTYSGRGFNAHLESDSSDDEDGPDCEFMEDFSGKVKEQWEKASLKRKAAVQNDRPSSSRLYEDVHSKFGENRNKQKHAEGSEILGTKEGGSFNGDATDVDGCKDDSPLGEIPSTSSEEENEKNDFENAATIDDIHNKFGANKNKQKHAQDSEINGTNLEKEGESFNFDTTDVHGYKDDIPSNGSEEENEKNDFENAPTIDDDNDNEDDVPVEDSIIGQREKLKETDEYKLALEQELLARQKALQIQAEEAQQLRRLQKRKKAECLRLIDMERRQKQRVEEIREIQKKDEENMNLKEQYRTEVIHELKILELTCLDMASLLRGLGIQVGSGPVPLPNEVRAAYKRALLSFHPDRASGSDMREQVEAEEKFKLISRMKEKFSL</sequence>
<dbReference type="PANTHER" id="PTHR36335:SF1">
    <property type="entry name" value="CHAPERONE DNAJ-DOMAIN SUPERFAMILY PROTEIN"/>
    <property type="match status" value="1"/>
</dbReference>
<dbReference type="Proteomes" id="UP001408789">
    <property type="component" value="Unassembled WGS sequence"/>
</dbReference>
<keyword evidence="5" id="KW-1185">Reference proteome</keyword>
<comment type="caution">
    <text evidence="4">The sequence shown here is derived from an EMBL/GenBank/DDBJ whole genome shotgun (WGS) entry which is preliminary data.</text>
</comment>
<feature type="compositionally biased region" description="Acidic residues" evidence="2">
    <location>
        <begin position="118"/>
        <end position="132"/>
    </location>
</feature>
<evidence type="ECO:0000256" key="1">
    <source>
        <dbReference type="SAM" id="Coils"/>
    </source>
</evidence>
<organism evidence="4 5">
    <name type="scientific">Deinandra increscens subsp. villosa</name>
    <dbReference type="NCBI Taxonomy" id="3103831"/>
    <lineage>
        <taxon>Eukaryota</taxon>
        <taxon>Viridiplantae</taxon>
        <taxon>Streptophyta</taxon>
        <taxon>Embryophyta</taxon>
        <taxon>Tracheophyta</taxon>
        <taxon>Spermatophyta</taxon>
        <taxon>Magnoliopsida</taxon>
        <taxon>eudicotyledons</taxon>
        <taxon>Gunneridae</taxon>
        <taxon>Pentapetalae</taxon>
        <taxon>asterids</taxon>
        <taxon>campanulids</taxon>
        <taxon>Asterales</taxon>
        <taxon>Asteraceae</taxon>
        <taxon>Asteroideae</taxon>
        <taxon>Heliantheae alliance</taxon>
        <taxon>Madieae</taxon>
        <taxon>Madiinae</taxon>
        <taxon>Deinandra</taxon>
    </lineage>
</organism>
<dbReference type="InterPro" id="IPR036869">
    <property type="entry name" value="J_dom_sf"/>
</dbReference>
<feature type="compositionally biased region" description="Basic and acidic residues" evidence="2">
    <location>
        <begin position="68"/>
        <end position="78"/>
    </location>
</feature>
<dbReference type="Gene3D" id="1.10.287.110">
    <property type="entry name" value="DnaJ domain"/>
    <property type="match status" value="1"/>
</dbReference>
<feature type="compositionally biased region" description="Basic and acidic residues" evidence="2">
    <location>
        <begin position="134"/>
        <end position="146"/>
    </location>
</feature>
<accession>A0AAP0CX74</accession>
<feature type="region of interest" description="Disordered" evidence="2">
    <location>
        <begin position="68"/>
        <end position="313"/>
    </location>
</feature>
<dbReference type="PROSITE" id="PS50076">
    <property type="entry name" value="DNAJ_2"/>
    <property type="match status" value="1"/>
</dbReference>
<feature type="compositionally biased region" description="Basic and acidic residues" evidence="2">
    <location>
        <begin position="273"/>
        <end position="282"/>
    </location>
</feature>
<gene>
    <name evidence="4" type="ORF">SSX86_016057</name>
</gene>
<reference evidence="4 5" key="1">
    <citation type="submission" date="2024-04" db="EMBL/GenBank/DDBJ databases">
        <title>The reference genome of an endangered Asteraceae, Deinandra increscens subsp. villosa, native to the Central Coast of California.</title>
        <authorList>
            <person name="Guilliams M."/>
            <person name="Hasenstab-Lehman K."/>
            <person name="Meyer R."/>
            <person name="Mcevoy S."/>
        </authorList>
    </citation>
    <scope>NUCLEOTIDE SEQUENCE [LARGE SCALE GENOMIC DNA]</scope>
    <source>
        <tissue evidence="4">Leaf</tissue>
    </source>
</reference>
<feature type="coiled-coil region" evidence="1">
    <location>
        <begin position="336"/>
        <end position="400"/>
    </location>
</feature>
<protein>
    <recommendedName>
        <fullName evidence="3">J domain-containing protein</fullName>
    </recommendedName>
</protein>
<dbReference type="SUPFAM" id="SSF46565">
    <property type="entry name" value="Chaperone J-domain"/>
    <property type="match status" value="1"/>
</dbReference>
<feature type="compositionally biased region" description="Basic and acidic residues" evidence="2">
    <location>
        <begin position="163"/>
        <end position="183"/>
    </location>
</feature>
<dbReference type="EMBL" id="JBCNJP010000017">
    <property type="protein sequence ID" value="KAK9064675.1"/>
    <property type="molecule type" value="Genomic_DNA"/>
</dbReference>
<dbReference type="CDD" id="cd06257">
    <property type="entry name" value="DnaJ"/>
    <property type="match status" value="1"/>
</dbReference>
<evidence type="ECO:0000313" key="5">
    <source>
        <dbReference type="Proteomes" id="UP001408789"/>
    </source>
</evidence>
<feature type="compositionally biased region" description="Acidic residues" evidence="2">
    <location>
        <begin position="302"/>
        <end position="313"/>
    </location>
</feature>
<proteinExistence type="predicted"/>
<dbReference type="PANTHER" id="PTHR36335">
    <property type="entry name" value="CHAPERONE DNAJ-DOMAIN SUPERFAMILY PROTEIN"/>
    <property type="match status" value="1"/>
</dbReference>
<evidence type="ECO:0000313" key="4">
    <source>
        <dbReference type="EMBL" id="KAK9064675.1"/>
    </source>
</evidence>
<evidence type="ECO:0000259" key="3">
    <source>
        <dbReference type="PROSITE" id="PS50076"/>
    </source>
</evidence>
<evidence type="ECO:0000256" key="2">
    <source>
        <dbReference type="SAM" id="MobiDB-lite"/>
    </source>
</evidence>
<name>A0AAP0CX74_9ASTR</name>